<gene>
    <name evidence="1" type="ORF">KCG44_07795</name>
</gene>
<sequence length="302" mass="34220">MSAKATFLVWRRHGRGFVNLLADWTPDLQGRIDILHYDDILKTQEISAHPLVIFSDIDWLAKDELATAIRMADRLILDGHRVLNHPAAFVGRLPLLNRLHEAGFNEFKACRMTDLRSLSRLRYPAFARDEVAHSGALSGLVNGPVPLLSSVARRIVRHGTKGLLAVEYQNMADPETGLIRKYSYMRVGDQYIPRHLFVSREWVIKYADVMSEDILQMEMDFIQSSDFLTQVKPVFRMAGIEYGRIDFSVRRSDGRLQVWEINSNPSIAPPRSDVGKNRIAPQELATRNLAKALIAEMDGAAI</sequence>
<keyword evidence="2" id="KW-1185">Reference proteome</keyword>
<organism evidence="1 2">
    <name type="scientific">Pacificimonas pallii</name>
    <dbReference type="NCBI Taxonomy" id="2827236"/>
    <lineage>
        <taxon>Bacteria</taxon>
        <taxon>Pseudomonadati</taxon>
        <taxon>Pseudomonadota</taxon>
        <taxon>Alphaproteobacteria</taxon>
        <taxon>Sphingomonadales</taxon>
        <taxon>Sphingosinicellaceae</taxon>
        <taxon>Pacificimonas</taxon>
    </lineage>
</organism>
<evidence type="ECO:0000313" key="1">
    <source>
        <dbReference type="EMBL" id="MBV7256686.1"/>
    </source>
</evidence>
<protein>
    <recommendedName>
        <fullName evidence="3">ATP-grasp domain-containing protein</fullName>
    </recommendedName>
</protein>
<dbReference type="EMBL" id="JAGSPA010000002">
    <property type="protein sequence ID" value="MBV7256686.1"/>
    <property type="molecule type" value="Genomic_DNA"/>
</dbReference>
<dbReference type="RefSeq" id="WP_218445379.1">
    <property type="nucleotide sequence ID" value="NZ_JAGSPA010000002.1"/>
</dbReference>
<comment type="caution">
    <text evidence="1">The sequence shown here is derived from an EMBL/GenBank/DDBJ whole genome shotgun (WGS) entry which is preliminary data.</text>
</comment>
<dbReference type="Proteomes" id="UP000722336">
    <property type="component" value="Unassembled WGS sequence"/>
</dbReference>
<proteinExistence type="predicted"/>
<reference evidence="1 2" key="1">
    <citation type="submission" date="2021-04" db="EMBL/GenBank/DDBJ databases">
        <authorList>
            <person name="Pira H."/>
            <person name="Risdian C."/>
            <person name="Wink J."/>
        </authorList>
    </citation>
    <scope>NUCLEOTIDE SEQUENCE [LARGE SCALE GENOMIC DNA]</scope>
    <source>
        <strain evidence="1 2">WHA3</strain>
    </source>
</reference>
<evidence type="ECO:0008006" key="3">
    <source>
        <dbReference type="Google" id="ProtNLM"/>
    </source>
</evidence>
<accession>A0ABS6SEB2</accession>
<name>A0ABS6SEB2_9SPHN</name>
<evidence type="ECO:0000313" key="2">
    <source>
        <dbReference type="Proteomes" id="UP000722336"/>
    </source>
</evidence>